<protein>
    <submittedName>
        <fullName evidence="3">FAD-dependent oxidoreductase</fullName>
    </submittedName>
</protein>
<name>A0ABS6J5R2_9RHOB</name>
<dbReference type="Proteomes" id="UP000731907">
    <property type="component" value="Unassembled WGS sequence"/>
</dbReference>
<accession>A0ABS6J5R2</accession>
<feature type="compositionally biased region" description="Basic and acidic residues" evidence="1">
    <location>
        <begin position="1"/>
        <end position="18"/>
    </location>
</feature>
<keyword evidence="4" id="KW-1185">Reference proteome</keyword>
<evidence type="ECO:0000313" key="3">
    <source>
        <dbReference type="EMBL" id="MBU9699099.1"/>
    </source>
</evidence>
<proteinExistence type="predicted"/>
<dbReference type="EMBL" id="JAAATX020000010">
    <property type="protein sequence ID" value="MBU9699099.1"/>
    <property type="molecule type" value="Genomic_DNA"/>
</dbReference>
<evidence type="ECO:0000259" key="2">
    <source>
        <dbReference type="Pfam" id="PF01593"/>
    </source>
</evidence>
<evidence type="ECO:0000256" key="1">
    <source>
        <dbReference type="SAM" id="MobiDB-lite"/>
    </source>
</evidence>
<organism evidence="3 4">
    <name type="scientific">Paragemmobacter amnigenus</name>
    <dbReference type="NCBI Taxonomy" id="2852097"/>
    <lineage>
        <taxon>Bacteria</taxon>
        <taxon>Pseudomonadati</taxon>
        <taxon>Pseudomonadota</taxon>
        <taxon>Alphaproteobacteria</taxon>
        <taxon>Rhodobacterales</taxon>
        <taxon>Paracoccaceae</taxon>
        <taxon>Paragemmobacter</taxon>
    </lineage>
</organism>
<comment type="caution">
    <text evidence="3">The sequence shown here is derived from an EMBL/GenBank/DDBJ whole genome shotgun (WGS) entry which is preliminary data.</text>
</comment>
<dbReference type="PANTHER" id="PTHR16128">
    <property type="entry name" value="FAD/NAD(P)-BINDING OXIDOREDUCTASE FAMILY PROTEIN"/>
    <property type="match status" value="1"/>
</dbReference>
<dbReference type="Pfam" id="PF01593">
    <property type="entry name" value="Amino_oxidase"/>
    <property type="match status" value="1"/>
</dbReference>
<feature type="region of interest" description="Disordered" evidence="1">
    <location>
        <begin position="1"/>
        <end position="30"/>
    </location>
</feature>
<sequence>MAARGRGGEGGDRGDRHLRQSGGGRGGRRGRAVSLPRVAVIGAGIAGLTCARELAAAGLRPVVFDKGRGLGGRLATRRAGDGLAFDHGATGLVPRDPRFAAVLDGAVQAGAGTRWTPSGAAGAEFVGLPGMSGLARHLGAGLDVRGQVTVAAVRTGAGECAVVTPAGEERFDRVVMALPAPQAARLLQGDVPAALGEVRMAPCLTLMAAFAAGDADGRDVQAGDGFHRIVMDSRKPGRGGGGVDCLVAQADAGLSRAHLEEEMETVARRLLPMLCARIGRRPEEAVHAVAHRWRFALTEVAAGAACLTGSGGRLFLGGDWCLGPTAEDGWASGSALAAAVLAAG</sequence>
<dbReference type="Pfam" id="PF13450">
    <property type="entry name" value="NAD_binding_8"/>
    <property type="match status" value="1"/>
</dbReference>
<feature type="domain" description="Amine oxidase" evidence="2">
    <location>
        <begin position="112"/>
        <end position="340"/>
    </location>
</feature>
<reference evidence="3 4" key="1">
    <citation type="submission" date="2021-06" db="EMBL/GenBank/DDBJ databases">
        <title>Rhodobacteraceae bacterium strain HSP-20.</title>
        <authorList>
            <person name="Chen W.-M."/>
        </authorList>
    </citation>
    <scope>NUCLEOTIDE SEQUENCE [LARGE SCALE GENOMIC DNA]</scope>
    <source>
        <strain evidence="3 4">HSP-20</strain>
    </source>
</reference>
<dbReference type="PANTHER" id="PTHR16128:SF5">
    <property type="entry name" value="FAD_NAD(P)-BINDING OXIDOREDUCTASE FAMILY PROTEIN"/>
    <property type="match status" value="1"/>
</dbReference>
<evidence type="ECO:0000313" key="4">
    <source>
        <dbReference type="Proteomes" id="UP000731907"/>
    </source>
</evidence>
<dbReference type="InterPro" id="IPR002937">
    <property type="entry name" value="Amino_oxidase"/>
</dbReference>
<gene>
    <name evidence="3" type="ORF">GU927_014710</name>
</gene>